<protein>
    <submittedName>
        <fullName evidence="1">Uncharacterized protein</fullName>
    </submittedName>
</protein>
<evidence type="ECO:0000313" key="1">
    <source>
        <dbReference type="EMBL" id="CAH9119063.1"/>
    </source>
</evidence>
<dbReference type="Proteomes" id="UP001152523">
    <property type="component" value="Unassembled WGS sequence"/>
</dbReference>
<organism evidence="1 2">
    <name type="scientific">Cuscuta epithymum</name>
    <dbReference type="NCBI Taxonomy" id="186058"/>
    <lineage>
        <taxon>Eukaryota</taxon>
        <taxon>Viridiplantae</taxon>
        <taxon>Streptophyta</taxon>
        <taxon>Embryophyta</taxon>
        <taxon>Tracheophyta</taxon>
        <taxon>Spermatophyta</taxon>
        <taxon>Magnoliopsida</taxon>
        <taxon>eudicotyledons</taxon>
        <taxon>Gunneridae</taxon>
        <taxon>Pentapetalae</taxon>
        <taxon>asterids</taxon>
        <taxon>lamiids</taxon>
        <taxon>Solanales</taxon>
        <taxon>Convolvulaceae</taxon>
        <taxon>Cuscuteae</taxon>
        <taxon>Cuscuta</taxon>
        <taxon>Cuscuta subgen. Cuscuta</taxon>
    </lineage>
</organism>
<dbReference type="EMBL" id="CAMAPF010000913">
    <property type="protein sequence ID" value="CAH9119063.1"/>
    <property type="molecule type" value="Genomic_DNA"/>
</dbReference>
<evidence type="ECO:0000313" key="2">
    <source>
        <dbReference type="Proteomes" id="UP001152523"/>
    </source>
</evidence>
<accession>A0AAV0E7X3</accession>
<dbReference type="AlphaFoldDB" id="A0AAV0E7X3"/>
<proteinExistence type="predicted"/>
<keyword evidence="2" id="KW-1185">Reference proteome</keyword>
<comment type="caution">
    <text evidence="1">The sequence shown here is derived from an EMBL/GenBank/DDBJ whole genome shotgun (WGS) entry which is preliminary data.</text>
</comment>
<gene>
    <name evidence="1" type="ORF">CEPIT_LOCUS22496</name>
</gene>
<name>A0AAV0E7X3_9ASTE</name>
<sequence length="149" mass="16445">MRYSTTFIALYDGIHCTTYNALHALQLWFFFNLGFVFNLDRLAEESELLERRSGHHHSFATLIITLISLNRRRTQQTVISSGKRSSTLVDGGTRQLCGGTATARARSAVVASAGWTYEGGEHATVQLDGGDEQADVRQGIGWAVAGRQR</sequence>
<reference evidence="1" key="1">
    <citation type="submission" date="2022-07" db="EMBL/GenBank/DDBJ databases">
        <authorList>
            <person name="Macas J."/>
            <person name="Novak P."/>
            <person name="Neumann P."/>
        </authorList>
    </citation>
    <scope>NUCLEOTIDE SEQUENCE</scope>
</reference>